<evidence type="ECO:0000313" key="1">
    <source>
        <dbReference type="EMBL" id="GFP33385.1"/>
    </source>
</evidence>
<evidence type="ECO:0000313" key="2">
    <source>
        <dbReference type="Proteomes" id="UP000568877"/>
    </source>
</evidence>
<accession>A0A6V8PL36</accession>
<dbReference type="InterPro" id="IPR029044">
    <property type="entry name" value="Nucleotide-diphossugar_trans"/>
</dbReference>
<name>A0A6V8PL36_9ACTN</name>
<comment type="caution">
    <text evidence="1">The sequence shown here is derived from an EMBL/GenBank/DDBJ whole genome shotgun (WGS) entry which is preliminary data.</text>
</comment>
<organism evidence="1 2">
    <name type="scientific">Candidatus Hakubella thermalkaliphila</name>
    <dbReference type="NCBI Taxonomy" id="2754717"/>
    <lineage>
        <taxon>Bacteria</taxon>
        <taxon>Bacillati</taxon>
        <taxon>Actinomycetota</taxon>
        <taxon>Actinomycetota incertae sedis</taxon>
        <taxon>Candidatus Hakubellales</taxon>
        <taxon>Candidatus Hakubellaceae</taxon>
        <taxon>Candidatus Hakubella</taxon>
    </lineage>
</organism>
<dbReference type="Gene3D" id="3.90.550.10">
    <property type="entry name" value="Spore Coat Polysaccharide Biosynthesis Protein SpsA, Chain A"/>
    <property type="match status" value="1"/>
</dbReference>
<sequence>MLLNNDTVVDSEFLTEMVKVGERDANIGIVGPKVYYYSEPNRINFAGGRVNLWKGRSYHIGCREI</sequence>
<reference evidence="1 2" key="1">
    <citation type="journal article" date="2020" name="Front. Microbiol.">
        <title>Single-cell genomics of novel Actinobacteria with the Wood-Ljungdahl pathway discovered in a serpentinizing system.</title>
        <authorList>
            <person name="Merino N."/>
            <person name="Kawai M."/>
            <person name="Boyd E.S."/>
            <person name="Colman D.R."/>
            <person name="McGlynn S.E."/>
            <person name="Nealson K.H."/>
            <person name="Kurokawa K."/>
            <person name="Hongoh Y."/>
        </authorList>
    </citation>
    <scope>NUCLEOTIDE SEQUENCE [LARGE SCALE GENOMIC DNA]</scope>
    <source>
        <strain evidence="1 2">S42</strain>
    </source>
</reference>
<keyword evidence="1" id="KW-0808">Transferase</keyword>
<protein>
    <submittedName>
        <fullName evidence="1">Rhamnosyltransferase</fullName>
    </submittedName>
</protein>
<proteinExistence type="predicted"/>
<dbReference type="GO" id="GO:0016740">
    <property type="term" value="F:transferase activity"/>
    <property type="evidence" value="ECO:0007669"/>
    <property type="project" value="UniProtKB-KW"/>
</dbReference>
<feature type="non-terminal residue" evidence="1">
    <location>
        <position position="65"/>
    </location>
</feature>
<dbReference type="EMBL" id="BLSA01000444">
    <property type="protein sequence ID" value="GFP33385.1"/>
    <property type="molecule type" value="Genomic_DNA"/>
</dbReference>
<dbReference type="Proteomes" id="UP000568877">
    <property type="component" value="Unassembled WGS sequence"/>
</dbReference>
<gene>
    <name evidence="1" type="ORF">HKBW3S42_01720</name>
</gene>
<dbReference type="SUPFAM" id="SSF53448">
    <property type="entry name" value="Nucleotide-diphospho-sugar transferases"/>
    <property type="match status" value="1"/>
</dbReference>
<dbReference type="AlphaFoldDB" id="A0A6V8PL36"/>